<dbReference type="EMBL" id="BMWX01000002">
    <property type="protein sequence ID" value="GGZ23638.1"/>
    <property type="molecule type" value="Genomic_DNA"/>
</dbReference>
<feature type="domain" description="HTH deoR-type" evidence="4">
    <location>
        <begin position="5"/>
        <end position="60"/>
    </location>
</feature>
<reference evidence="5" key="1">
    <citation type="journal article" date="2014" name="Int. J. Syst. Evol. Microbiol.">
        <title>Complete genome sequence of Corynebacterium casei LMG S-19264T (=DSM 44701T), isolated from a smear-ripened cheese.</title>
        <authorList>
            <consortium name="US DOE Joint Genome Institute (JGI-PGF)"/>
            <person name="Walter F."/>
            <person name="Albersmeier A."/>
            <person name="Kalinowski J."/>
            <person name="Ruckert C."/>
        </authorList>
    </citation>
    <scope>NUCLEOTIDE SEQUENCE</scope>
    <source>
        <strain evidence="5">KCTC 12368</strain>
    </source>
</reference>
<dbReference type="InterPro" id="IPR014036">
    <property type="entry name" value="DeoR-like_C"/>
</dbReference>
<dbReference type="Gene3D" id="1.10.10.10">
    <property type="entry name" value="Winged helix-like DNA-binding domain superfamily/Winged helix DNA-binding domain"/>
    <property type="match status" value="1"/>
</dbReference>
<evidence type="ECO:0000256" key="2">
    <source>
        <dbReference type="ARBA" id="ARBA00023125"/>
    </source>
</evidence>
<dbReference type="Pfam" id="PF08220">
    <property type="entry name" value="HTH_DeoR"/>
    <property type="match status" value="1"/>
</dbReference>
<dbReference type="InterPro" id="IPR011991">
    <property type="entry name" value="ArsR-like_HTH"/>
</dbReference>
<protein>
    <submittedName>
        <fullName evidence="5">DeoR family transcriptional regulator</fullName>
    </submittedName>
</protein>
<sequence length="261" mass="28658">MNMLPKQRKEKILDLLKEDGSAKVIDLARLFKVTEVTIRQDLEKLEKNGLVIREHGGVHLKNVEDQVRSFSLIHQDNLREKEIIAEKCLEFIHPGDTIILDSGSTTTEIAKKIMDIKGLTVITNALNITLMLGATPNIEVIMTGGEFKAPTLSLTGQKAADFFKGLNVQKLFLATAGISLKSGLTYPSISDLVVKKAMIDAADTTYLVADSSKIGKSAFASLGALSLIDYIITDEGVEDKHKEVLKDNDIQLIIAENKNIK</sequence>
<evidence type="ECO:0000256" key="3">
    <source>
        <dbReference type="ARBA" id="ARBA00023163"/>
    </source>
</evidence>
<evidence type="ECO:0000256" key="1">
    <source>
        <dbReference type="ARBA" id="ARBA00023015"/>
    </source>
</evidence>
<dbReference type="SMART" id="SM00420">
    <property type="entry name" value="HTH_DEOR"/>
    <property type="match status" value="1"/>
</dbReference>
<keyword evidence="6" id="KW-1185">Reference proteome</keyword>
<dbReference type="SUPFAM" id="SSF46785">
    <property type="entry name" value="Winged helix' DNA-binding domain"/>
    <property type="match status" value="1"/>
</dbReference>
<evidence type="ECO:0000313" key="5">
    <source>
        <dbReference type="EMBL" id="GGZ23638.1"/>
    </source>
</evidence>
<dbReference type="InterPro" id="IPR036390">
    <property type="entry name" value="WH_DNA-bd_sf"/>
</dbReference>
<dbReference type="Pfam" id="PF00455">
    <property type="entry name" value="DeoRC"/>
    <property type="match status" value="1"/>
</dbReference>
<dbReference type="PROSITE" id="PS51000">
    <property type="entry name" value="HTH_DEOR_2"/>
    <property type="match status" value="1"/>
</dbReference>
<dbReference type="GO" id="GO:0003700">
    <property type="term" value="F:DNA-binding transcription factor activity"/>
    <property type="evidence" value="ECO:0007669"/>
    <property type="project" value="InterPro"/>
</dbReference>
<comment type="caution">
    <text evidence="5">The sequence shown here is derived from an EMBL/GenBank/DDBJ whole genome shotgun (WGS) entry which is preliminary data.</text>
</comment>
<keyword evidence="2" id="KW-0238">DNA-binding</keyword>
<dbReference type="InterPro" id="IPR050313">
    <property type="entry name" value="Carb_Metab_HTH_regulators"/>
</dbReference>
<proteinExistence type="predicted"/>
<dbReference type="InterPro" id="IPR001034">
    <property type="entry name" value="DeoR_HTH"/>
</dbReference>
<name>A0A918PWS4_9BACT</name>
<evidence type="ECO:0000313" key="6">
    <source>
        <dbReference type="Proteomes" id="UP000619457"/>
    </source>
</evidence>
<dbReference type="PANTHER" id="PTHR30363">
    <property type="entry name" value="HTH-TYPE TRANSCRIPTIONAL REGULATOR SRLR-RELATED"/>
    <property type="match status" value="1"/>
</dbReference>
<accession>A0A918PWS4</accession>
<dbReference type="GO" id="GO:0003677">
    <property type="term" value="F:DNA binding"/>
    <property type="evidence" value="ECO:0007669"/>
    <property type="project" value="UniProtKB-KW"/>
</dbReference>
<dbReference type="InterPro" id="IPR037171">
    <property type="entry name" value="NagB/RpiA_transferase-like"/>
</dbReference>
<dbReference type="SMART" id="SM01134">
    <property type="entry name" value="DeoRC"/>
    <property type="match status" value="1"/>
</dbReference>
<dbReference type="Gene3D" id="3.40.50.1360">
    <property type="match status" value="1"/>
</dbReference>
<organism evidence="5 6">
    <name type="scientific">Echinicola pacifica</name>
    <dbReference type="NCBI Taxonomy" id="346377"/>
    <lineage>
        <taxon>Bacteria</taxon>
        <taxon>Pseudomonadati</taxon>
        <taxon>Bacteroidota</taxon>
        <taxon>Cytophagia</taxon>
        <taxon>Cytophagales</taxon>
        <taxon>Cyclobacteriaceae</taxon>
        <taxon>Echinicola</taxon>
    </lineage>
</organism>
<dbReference type="PANTHER" id="PTHR30363:SF44">
    <property type="entry name" value="AGA OPERON TRANSCRIPTIONAL REPRESSOR-RELATED"/>
    <property type="match status" value="1"/>
</dbReference>
<dbReference type="PROSITE" id="PS00894">
    <property type="entry name" value="HTH_DEOR_1"/>
    <property type="match status" value="1"/>
</dbReference>
<dbReference type="PRINTS" id="PR00037">
    <property type="entry name" value="HTHLACR"/>
</dbReference>
<dbReference type="CDD" id="cd00090">
    <property type="entry name" value="HTH_ARSR"/>
    <property type="match status" value="1"/>
</dbReference>
<dbReference type="InterPro" id="IPR036388">
    <property type="entry name" value="WH-like_DNA-bd_sf"/>
</dbReference>
<dbReference type="AlphaFoldDB" id="A0A918PWS4"/>
<dbReference type="SUPFAM" id="SSF100950">
    <property type="entry name" value="NagB/RpiA/CoA transferase-like"/>
    <property type="match status" value="1"/>
</dbReference>
<dbReference type="InterPro" id="IPR018356">
    <property type="entry name" value="Tscrpt_reg_HTH_DeoR_CS"/>
</dbReference>
<gene>
    <name evidence="5" type="ORF">GCM10007049_15780</name>
</gene>
<reference evidence="5" key="2">
    <citation type="submission" date="2020-09" db="EMBL/GenBank/DDBJ databases">
        <authorList>
            <person name="Sun Q."/>
            <person name="Kim S."/>
        </authorList>
    </citation>
    <scope>NUCLEOTIDE SEQUENCE</scope>
    <source>
        <strain evidence="5">KCTC 12368</strain>
    </source>
</reference>
<keyword evidence="1" id="KW-0805">Transcription regulation</keyword>
<dbReference type="Proteomes" id="UP000619457">
    <property type="component" value="Unassembled WGS sequence"/>
</dbReference>
<evidence type="ECO:0000259" key="4">
    <source>
        <dbReference type="PROSITE" id="PS51000"/>
    </source>
</evidence>
<keyword evidence="3" id="KW-0804">Transcription</keyword>